<evidence type="ECO:0000313" key="5">
    <source>
        <dbReference type="EMBL" id="GFG37487.1"/>
    </source>
</evidence>
<comment type="caution">
    <text evidence="5">The sequence shown here is derived from an EMBL/GenBank/DDBJ whole genome shotgun (WGS) entry which is preliminary data.</text>
</comment>
<dbReference type="Gene3D" id="3.80.10.10">
    <property type="entry name" value="Ribonuclease Inhibitor"/>
    <property type="match status" value="1"/>
</dbReference>
<dbReference type="InParanoid" id="A0A6L2Q6L4"/>
<keyword evidence="2" id="KW-0677">Repeat</keyword>
<evidence type="ECO:0008006" key="7">
    <source>
        <dbReference type="Google" id="ProtNLM"/>
    </source>
</evidence>
<dbReference type="PROSITE" id="PS51450">
    <property type="entry name" value="LRR"/>
    <property type="match status" value="1"/>
</dbReference>
<feature type="transmembrane region" description="Helical" evidence="4">
    <location>
        <begin position="324"/>
        <end position="345"/>
    </location>
</feature>
<feature type="compositionally biased region" description="Polar residues" evidence="3">
    <location>
        <begin position="265"/>
        <end position="278"/>
    </location>
</feature>
<feature type="compositionally biased region" description="Basic and acidic residues" evidence="3">
    <location>
        <begin position="170"/>
        <end position="202"/>
    </location>
</feature>
<sequence length="373" mass="42333">MVIVVWLQYEMCCSVNKIASLSDFRFCRNLQELYVRKNNIKELNQILYLQDLPRLKSLWLEENPCADTDLYRLTVLRALPNLQKLDNIAVQPEEVQDAMRKGRELVHPEDIQELSPAGEHHWASGYSSPSHSPTQHEDYLTRVYYEEYEEAEHMARTPSGGQRSPPRRQGTGDREPEATDVRRHSALMHDEHHTYYEADRRSSNYGVDPPVYSQHHSSPYERSPTSTNSHPEEASPSESVHDEIGSSMAVSNSMPLMKEEDSRQRVNTSDKGLSNSRQHYPRRPEFQHTVSCFVPDKGAGLPKSGGSRGGCPFTYGRTMTLLDVWALTAAVSGVLAGPFYAVTVLRLTGRNIYSIWTCALRVAITLLYAHPVM</sequence>
<dbReference type="EMBL" id="BLKM01000702">
    <property type="protein sequence ID" value="GFG37487.1"/>
    <property type="molecule type" value="Genomic_DNA"/>
</dbReference>
<evidence type="ECO:0000256" key="4">
    <source>
        <dbReference type="SAM" id="Phobius"/>
    </source>
</evidence>
<gene>
    <name evidence="5" type="ORF">Cfor_09550</name>
</gene>
<feature type="region of interest" description="Disordered" evidence="3">
    <location>
        <begin position="116"/>
        <end position="135"/>
    </location>
</feature>
<accession>A0A6L2Q6L4</accession>
<dbReference type="PANTHER" id="PTHR18849">
    <property type="entry name" value="LEUCINE RICH REPEAT PROTEIN"/>
    <property type="match status" value="1"/>
</dbReference>
<evidence type="ECO:0000256" key="1">
    <source>
        <dbReference type="ARBA" id="ARBA00022614"/>
    </source>
</evidence>
<evidence type="ECO:0000256" key="3">
    <source>
        <dbReference type="SAM" id="MobiDB-lite"/>
    </source>
</evidence>
<dbReference type="InterPro" id="IPR001611">
    <property type="entry name" value="Leu-rich_rpt"/>
</dbReference>
<evidence type="ECO:0000256" key="2">
    <source>
        <dbReference type="ARBA" id="ARBA00022737"/>
    </source>
</evidence>
<keyword evidence="6" id="KW-1185">Reference proteome</keyword>
<dbReference type="AlphaFoldDB" id="A0A6L2Q6L4"/>
<dbReference type="Proteomes" id="UP000502823">
    <property type="component" value="Unassembled WGS sequence"/>
</dbReference>
<organism evidence="5 6">
    <name type="scientific">Coptotermes formosanus</name>
    <name type="common">Formosan subterranean termite</name>
    <dbReference type="NCBI Taxonomy" id="36987"/>
    <lineage>
        <taxon>Eukaryota</taxon>
        <taxon>Metazoa</taxon>
        <taxon>Ecdysozoa</taxon>
        <taxon>Arthropoda</taxon>
        <taxon>Hexapoda</taxon>
        <taxon>Insecta</taxon>
        <taxon>Pterygota</taxon>
        <taxon>Neoptera</taxon>
        <taxon>Polyneoptera</taxon>
        <taxon>Dictyoptera</taxon>
        <taxon>Blattodea</taxon>
        <taxon>Blattoidea</taxon>
        <taxon>Termitoidae</taxon>
        <taxon>Rhinotermitidae</taxon>
        <taxon>Coptotermes</taxon>
    </lineage>
</organism>
<keyword evidence="4" id="KW-1133">Transmembrane helix</keyword>
<keyword evidence="1" id="KW-0433">Leucine-rich repeat</keyword>
<keyword evidence="4" id="KW-0812">Transmembrane</keyword>
<dbReference type="SUPFAM" id="SSF52058">
    <property type="entry name" value="L domain-like"/>
    <property type="match status" value="1"/>
</dbReference>
<proteinExistence type="predicted"/>
<dbReference type="OrthoDB" id="1517790at2759"/>
<protein>
    <recommendedName>
        <fullName evidence="7">U2A'/phosphoprotein 32 family A C-terminal domain-containing protein</fullName>
    </recommendedName>
</protein>
<evidence type="ECO:0000313" key="6">
    <source>
        <dbReference type="Proteomes" id="UP000502823"/>
    </source>
</evidence>
<dbReference type="InterPro" id="IPR032675">
    <property type="entry name" value="LRR_dom_sf"/>
</dbReference>
<keyword evidence="4" id="KW-0472">Membrane</keyword>
<reference evidence="6" key="1">
    <citation type="submission" date="2020-01" db="EMBL/GenBank/DDBJ databases">
        <title>Draft genome sequence of the Termite Coptotermes fromosanus.</title>
        <authorList>
            <person name="Itakura S."/>
            <person name="Yosikawa Y."/>
            <person name="Umezawa K."/>
        </authorList>
    </citation>
    <scope>NUCLEOTIDE SEQUENCE [LARGE SCALE GENOMIC DNA]</scope>
</reference>
<feature type="region of interest" description="Disordered" evidence="3">
    <location>
        <begin position="151"/>
        <end position="279"/>
    </location>
</feature>
<name>A0A6L2Q6L4_COPFO</name>
<feature type="transmembrane region" description="Helical" evidence="4">
    <location>
        <begin position="352"/>
        <end position="370"/>
    </location>
</feature>
<dbReference type="PANTHER" id="PTHR18849:SF0">
    <property type="entry name" value="CILIA- AND FLAGELLA-ASSOCIATED PROTEIN 410-RELATED"/>
    <property type="match status" value="1"/>
</dbReference>